<dbReference type="SUPFAM" id="SSF57850">
    <property type="entry name" value="RING/U-box"/>
    <property type="match status" value="1"/>
</dbReference>
<dbReference type="GO" id="GO:0008270">
    <property type="term" value="F:zinc ion binding"/>
    <property type="evidence" value="ECO:0007669"/>
    <property type="project" value="UniProtKB-KW"/>
</dbReference>
<dbReference type="PROSITE" id="PS50089">
    <property type="entry name" value="ZF_RING_2"/>
    <property type="match status" value="1"/>
</dbReference>
<keyword evidence="3" id="KW-0498">Mitosis</keyword>
<dbReference type="Gene3D" id="3.30.40.10">
    <property type="entry name" value="Zinc/RING finger domain, C3HC4 (zinc finger)"/>
    <property type="match status" value="1"/>
</dbReference>
<keyword evidence="4" id="KW-0863">Zinc-finger</keyword>
<proteinExistence type="predicted"/>
<feature type="domain" description="RING-type" evidence="5">
    <location>
        <begin position="253"/>
        <end position="300"/>
    </location>
</feature>
<keyword evidence="3" id="KW-0131">Cell cycle</keyword>
<dbReference type="GO" id="GO:0051301">
    <property type="term" value="P:cell division"/>
    <property type="evidence" value="ECO:0007669"/>
    <property type="project" value="UniProtKB-KW"/>
</dbReference>
<evidence type="ECO:0000313" key="6">
    <source>
        <dbReference type="EMBL" id="UJO17063.1"/>
    </source>
</evidence>
<dbReference type="RefSeq" id="XP_047761429.1">
    <property type="nucleotide sequence ID" value="XM_047903459.1"/>
</dbReference>
<reference evidence="6" key="2">
    <citation type="journal article" date="2022" name="Microb. Genom.">
        <title>A chromosome-scale genome assembly of the tomato pathogen Cladosporium fulvum reveals a compartmentalized genome architecture and the presence of a dispensable chromosome.</title>
        <authorList>
            <person name="Zaccaron A.Z."/>
            <person name="Chen L.H."/>
            <person name="Samaras A."/>
            <person name="Stergiopoulos I."/>
        </authorList>
    </citation>
    <scope>NUCLEOTIDE SEQUENCE</scope>
    <source>
        <strain evidence="6">Race5_Kim</strain>
    </source>
</reference>
<evidence type="ECO:0000256" key="1">
    <source>
        <dbReference type="ARBA" id="ARBA00013928"/>
    </source>
</evidence>
<evidence type="ECO:0000259" key="5">
    <source>
        <dbReference type="PROSITE" id="PS50089"/>
    </source>
</evidence>
<gene>
    <name evidence="6" type="ORF">CLAFUR5_04311</name>
</gene>
<dbReference type="GO" id="GO:0097602">
    <property type="term" value="F:cullin family protein binding"/>
    <property type="evidence" value="ECO:0007669"/>
    <property type="project" value="InterPro"/>
</dbReference>
<dbReference type="InterPro" id="IPR024991">
    <property type="entry name" value="RING-H2_APC11"/>
</dbReference>
<accession>A0A9Q8LI62</accession>
<dbReference type="OrthoDB" id="3824970at2759"/>
<sequence>MDNSSPQHSLVSAFDLHHTVNIRYPALELLSRDDTWKMAKPRAITMRFEPNALITDPRVIENTDRNAEEGTRFLHYTKALRGHSEQYSEEEPEKHDIEALLRDMKELSRCIGSTELRAVIYRPANIKPEQRSTCMTIRRISRLKCADGLIKECGTFYVLSAPKFMDLAKTEAGLEIWYCDLRDLVLLNSDRAVRHARDTMQRYPIADEDEDVMGFATGWLPPRLPSLVPVICSKVTQAELQQEVIRDEDASECQICKQPFDHHDIVPVIVNGSCDHMYCHARLTTWVLSNGDQATCPFCRKSFTTPEQYVDLLHGTDAAGRYVYDDRFNTWENFERSCADLDTSRASLLMATPDSKITVNAKLLAEFWDYLVEQARAESETSTPAHHNPANFTELDVATTAISHGLFQIDGATLPPNALCHMLIKDIDAAFFKTFVRSEMASMVDGVVIAMALEEWARADNTMDLRPNLWLFIERTLNRMVNFVRLRRCECVGEIGLHKHGACRMYYNS</sequence>
<keyword evidence="2" id="KW-0132">Cell division</keyword>
<dbReference type="InterPro" id="IPR013083">
    <property type="entry name" value="Znf_RING/FYVE/PHD"/>
</dbReference>
<dbReference type="GeneID" id="71984189"/>
<dbReference type="GO" id="GO:0031145">
    <property type="term" value="P:anaphase-promoting complex-dependent catabolic process"/>
    <property type="evidence" value="ECO:0007669"/>
    <property type="project" value="InterPro"/>
</dbReference>
<dbReference type="InterPro" id="IPR001841">
    <property type="entry name" value="Znf_RING"/>
</dbReference>
<evidence type="ECO:0000256" key="2">
    <source>
        <dbReference type="ARBA" id="ARBA00022618"/>
    </source>
</evidence>
<dbReference type="Proteomes" id="UP000756132">
    <property type="component" value="Chromosome 4"/>
</dbReference>
<dbReference type="GO" id="GO:0061630">
    <property type="term" value="F:ubiquitin protein ligase activity"/>
    <property type="evidence" value="ECO:0007669"/>
    <property type="project" value="InterPro"/>
</dbReference>
<evidence type="ECO:0000256" key="3">
    <source>
        <dbReference type="ARBA" id="ARBA00022776"/>
    </source>
</evidence>
<dbReference type="KEGG" id="ffu:CLAFUR5_04311"/>
<protein>
    <recommendedName>
        <fullName evidence="1">Anaphase-promoting complex subunit 11</fullName>
    </recommendedName>
</protein>
<dbReference type="EMBL" id="CP090166">
    <property type="protein sequence ID" value="UJO17063.1"/>
    <property type="molecule type" value="Genomic_DNA"/>
</dbReference>
<dbReference type="OMA" id="WENFERS"/>
<evidence type="ECO:0000313" key="7">
    <source>
        <dbReference type="Proteomes" id="UP000756132"/>
    </source>
</evidence>
<dbReference type="AlphaFoldDB" id="A0A9Q8LI62"/>
<organism evidence="6 7">
    <name type="scientific">Passalora fulva</name>
    <name type="common">Tomato leaf mold</name>
    <name type="synonym">Cladosporium fulvum</name>
    <dbReference type="NCBI Taxonomy" id="5499"/>
    <lineage>
        <taxon>Eukaryota</taxon>
        <taxon>Fungi</taxon>
        <taxon>Dikarya</taxon>
        <taxon>Ascomycota</taxon>
        <taxon>Pezizomycotina</taxon>
        <taxon>Dothideomycetes</taxon>
        <taxon>Dothideomycetidae</taxon>
        <taxon>Mycosphaerellales</taxon>
        <taxon>Mycosphaerellaceae</taxon>
        <taxon>Fulvia</taxon>
    </lineage>
</organism>
<dbReference type="GO" id="GO:0005680">
    <property type="term" value="C:anaphase-promoting complex"/>
    <property type="evidence" value="ECO:0007669"/>
    <property type="project" value="InterPro"/>
</dbReference>
<keyword evidence="4" id="KW-0862">Zinc</keyword>
<reference evidence="6" key="1">
    <citation type="submission" date="2021-12" db="EMBL/GenBank/DDBJ databases">
        <authorList>
            <person name="Zaccaron A."/>
            <person name="Stergiopoulos I."/>
        </authorList>
    </citation>
    <scope>NUCLEOTIDE SEQUENCE</scope>
    <source>
        <strain evidence="6">Race5_Kim</strain>
    </source>
</reference>
<dbReference type="Pfam" id="PF12861">
    <property type="entry name" value="zf-ANAPC11"/>
    <property type="match status" value="1"/>
</dbReference>
<keyword evidence="4" id="KW-0479">Metal-binding</keyword>
<evidence type="ECO:0000256" key="4">
    <source>
        <dbReference type="PROSITE-ProRule" id="PRU00175"/>
    </source>
</evidence>
<name>A0A9Q8LI62_PASFU</name>
<keyword evidence="7" id="KW-1185">Reference proteome</keyword>